<reference evidence="1 2" key="1">
    <citation type="journal article" date="2009" name="Int. J. Syst. Evol. Microbiol.">
        <title>Paenibacillus contaminans sp. nov., isolated from a contaminated laboratory plate.</title>
        <authorList>
            <person name="Chou J.H."/>
            <person name="Lee J.H."/>
            <person name="Lin M.C."/>
            <person name="Chang P.S."/>
            <person name="Arun A.B."/>
            <person name="Young C.C."/>
            <person name="Chen W.M."/>
        </authorList>
    </citation>
    <scope>NUCLEOTIDE SEQUENCE [LARGE SCALE GENOMIC DNA]</scope>
    <source>
        <strain evidence="1 2">CKOBP-6</strain>
    </source>
</reference>
<evidence type="ECO:0000313" key="1">
    <source>
        <dbReference type="EMBL" id="RAV21884.1"/>
    </source>
</evidence>
<dbReference type="RefSeq" id="WP_113030193.1">
    <property type="nucleotide sequence ID" value="NZ_QMFB01000003.1"/>
</dbReference>
<name>A0A329MQ49_9BACL</name>
<comment type="caution">
    <text evidence="1">The sequence shown here is derived from an EMBL/GenBank/DDBJ whole genome shotgun (WGS) entry which is preliminary data.</text>
</comment>
<sequence>MIHVIWDETEGERLNREGRDYTAGYLFEMLAYLGHSCQKWTHRDWINRQPAGLTIVAGASGLKEWPAACENYVRNGSSLLAVGGVYGLEKVLGVSSAGKIREGWVQWSKDGDCPAAGLQSSFHFFDAQAVTTREEGIATWGSLSASLGVIAAPQEAAGYPAITERRIGKGLAAMIGIDLMHTFFMIQQGVPVVRDGLPAGDGSAAINEGIWKTDDGSVLDWQRDRDALEPGGVPFFLHPIVDEWRFVLQRVIHKLALSAGAPLAQVWFWPGGVEGIGHISHDTDGNDPAYASVTLQKLSEAEVKSTWCIIMPGYDADINKRIAEAGHEIALHYNALGTEIPESHWSEEHFLFQLKGLNEQFPCRPIVSNKNHFLRWEGDVQFYRWCERAGISLEQSKGGTKQGNKGFLAGTCHPYVPIETASEGNRPFEVLSLPTLSWDPPTPARCTYEEALALTDRARDVYGVAHFLFHPGLAGISKEGVGDALVELVRYGRKKGLAWWTGEELVEWFRQRRQVQAELCRLPDGGYRLNVSAEQDVQGLTLLLAMDSGGSPIAESPDGAVSIVSMQAVERFGRSYWELVADVAAGTNPILIRSAER</sequence>
<organism evidence="1 2">
    <name type="scientific">Paenibacillus contaminans</name>
    <dbReference type="NCBI Taxonomy" id="450362"/>
    <lineage>
        <taxon>Bacteria</taxon>
        <taxon>Bacillati</taxon>
        <taxon>Bacillota</taxon>
        <taxon>Bacilli</taxon>
        <taxon>Bacillales</taxon>
        <taxon>Paenibacillaceae</taxon>
        <taxon>Paenibacillus</taxon>
    </lineage>
</organism>
<dbReference type="SUPFAM" id="SSF52317">
    <property type="entry name" value="Class I glutamine amidotransferase-like"/>
    <property type="match status" value="1"/>
</dbReference>
<protein>
    <recommendedName>
        <fullName evidence="3">NodB homology domain-containing protein</fullName>
    </recommendedName>
</protein>
<keyword evidence="2" id="KW-1185">Reference proteome</keyword>
<evidence type="ECO:0008006" key="3">
    <source>
        <dbReference type="Google" id="ProtNLM"/>
    </source>
</evidence>
<dbReference type="AlphaFoldDB" id="A0A329MQ49"/>
<dbReference type="SUPFAM" id="SSF88713">
    <property type="entry name" value="Glycoside hydrolase/deacetylase"/>
    <property type="match status" value="1"/>
</dbReference>
<evidence type="ECO:0000313" key="2">
    <source>
        <dbReference type="Proteomes" id="UP000250369"/>
    </source>
</evidence>
<dbReference type="Gene3D" id="3.20.20.370">
    <property type="entry name" value="Glycoside hydrolase/deacetylase"/>
    <property type="match status" value="1"/>
</dbReference>
<dbReference type="InterPro" id="IPR029062">
    <property type="entry name" value="Class_I_gatase-like"/>
</dbReference>
<proteinExistence type="predicted"/>
<dbReference type="GO" id="GO:0005975">
    <property type="term" value="P:carbohydrate metabolic process"/>
    <property type="evidence" value="ECO:0007669"/>
    <property type="project" value="InterPro"/>
</dbReference>
<dbReference type="Proteomes" id="UP000250369">
    <property type="component" value="Unassembled WGS sequence"/>
</dbReference>
<dbReference type="OrthoDB" id="2492838at2"/>
<dbReference type="EMBL" id="QMFB01000003">
    <property type="protein sequence ID" value="RAV21884.1"/>
    <property type="molecule type" value="Genomic_DNA"/>
</dbReference>
<gene>
    <name evidence="1" type="ORF">DQG23_07470</name>
</gene>
<accession>A0A329MQ49</accession>
<dbReference type="InterPro" id="IPR011330">
    <property type="entry name" value="Glyco_hydro/deAcase_b/a-brl"/>
</dbReference>